<evidence type="ECO:0000256" key="1">
    <source>
        <dbReference type="ARBA" id="ARBA00004236"/>
    </source>
</evidence>
<dbReference type="OrthoDB" id="4843785at2"/>
<dbReference type="HOGENOM" id="CLU_137910_0_0_11"/>
<feature type="domain" description="PDGLE" evidence="9">
    <location>
        <begin position="7"/>
        <end position="109"/>
    </location>
</feature>
<proteinExistence type="predicted"/>
<dbReference type="Proteomes" id="UP000007882">
    <property type="component" value="Chromosome"/>
</dbReference>
<evidence type="ECO:0000256" key="2">
    <source>
        <dbReference type="ARBA" id="ARBA00022475"/>
    </source>
</evidence>
<evidence type="ECO:0000256" key="4">
    <source>
        <dbReference type="ARBA" id="ARBA00022989"/>
    </source>
</evidence>
<protein>
    <recommendedName>
        <fullName evidence="9">PDGLE domain-containing protein</fullName>
    </recommendedName>
</protein>
<evidence type="ECO:0000313" key="11">
    <source>
        <dbReference type="Proteomes" id="UP000007882"/>
    </source>
</evidence>
<dbReference type="EMBL" id="AP012319">
    <property type="protein sequence ID" value="BAL88957.1"/>
    <property type="molecule type" value="Genomic_DNA"/>
</dbReference>
<evidence type="ECO:0000256" key="3">
    <source>
        <dbReference type="ARBA" id="ARBA00022692"/>
    </source>
</evidence>
<sequence>MNKKLGWFLAGGLLVALLLAGVVSSFASGSPDGLDYAAREGCTFNADDEITGGTCMAQQEGEHQLGDSPLADYGIKGIDNEYVSTGLSGILGVLITFGIGGGLFWLLRRRPAGAPASTATPGTAASTAAPGTAASTAAPDASAPDAGTRTE</sequence>
<dbReference type="PATRIC" id="fig|512565.3.peg.3729"/>
<keyword evidence="4 7" id="KW-1133">Transmembrane helix</keyword>
<evidence type="ECO:0000313" key="10">
    <source>
        <dbReference type="EMBL" id="BAL88957.1"/>
    </source>
</evidence>
<keyword evidence="11" id="KW-1185">Reference proteome</keyword>
<dbReference type="Pfam" id="PF13190">
    <property type="entry name" value="PDGLE"/>
    <property type="match status" value="1"/>
</dbReference>
<keyword evidence="5 7" id="KW-0472">Membrane</keyword>
<dbReference type="InterPro" id="IPR025937">
    <property type="entry name" value="PDGLE_dom"/>
</dbReference>
<evidence type="ECO:0000256" key="7">
    <source>
        <dbReference type="SAM" id="Phobius"/>
    </source>
</evidence>
<keyword evidence="8" id="KW-0732">Signal</keyword>
<dbReference type="GO" id="GO:0005886">
    <property type="term" value="C:plasma membrane"/>
    <property type="evidence" value="ECO:0007669"/>
    <property type="project" value="UniProtKB-SubCell"/>
</dbReference>
<dbReference type="KEGG" id="ams:AMIS_37370"/>
<dbReference type="RefSeq" id="WP_014443851.1">
    <property type="nucleotide sequence ID" value="NC_017093.1"/>
</dbReference>
<feature type="chain" id="PRO_5003627838" description="PDGLE domain-containing protein" evidence="8">
    <location>
        <begin position="28"/>
        <end position="151"/>
    </location>
</feature>
<accession>I0H7H0</accession>
<evidence type="ECO:0000256" key="6">
    <source>
        <dbReference type="SAM" id="MobiDB-lite"/>
    </source>
</evidence>
<gene>
    <name evidence="10" type="ordered locus">AMIS_37370</name>
</gene>
<evidence type="ECO:0000256" key="8">
    <source>
        <dbReference type="SAM" id="SignalP"/>
    </source>
</evidence>
<organism evidence="10 11">
    <name type="scientific">Actinoplanes missouriensis (strain ATCC 14538 / DSM 43046 / CBS 188.64 / JCM 3121 / NBRC 102363 / NCIMB 12654 / NRRL B-3342 / UNCC 431)</name>
    <dbReference type="NCBI Taxonomy" id="512565"/>
    <lineage>
        <taxon>Bacteria</taxon>
        <taxon>Bacillati</taxon>
        <taxon>Actinomycetota</taxon>
        <taxon>Actinomycetes</taxon>
        <taxon>Micromonosporales</taxon>
        <taxon>Micromonosporaceae</taxon>
        <taxon>Actinoplanes</taxon>
    </lineage>
</organism>
<dbReference type="STRING" id="512565.AMIS_37370"/>
<reference evidence="10 11" key="1">
    <citation type="submission" date="2012-02" db="EMBL/GenBank/DDBJ databases">
        <title>Complete genome sequence of Actinoplanes missouriensis 431 (= NBRC 102363).</title>
        <authorList>
            <person name="Ohnishi Y."/>
            <person name="Ishikawa J."/>
            <person name="Sekine M."/>
            <person name="Hosoyama A."/>
            <person name="Harada T."/>
            <person name="Narita H."/>
            <person name="Hata T."/>
            <person name="Konno Y."/>
            <person name="Tutikane K."/>
            <person name="Fujita N."/>
            <person name="Horinouchi S."/>
            <person name="Hayakawa M."/>
        </authorList>
    </citation>
    <scope>NUCLEOTIDE SEQUENCE [LARGE SCALE GENOMIC DNA]</scope>
    <source>
        <strain evidence="11">ATCC 14538 / DSM 43046 / CBS 188.64 / JCM 3121 / NBRC 102363 / NCIMB 12654 / NRRL B-3342 / UNCC 431</strain>
    </source>
</reference>
<keyword evidence="2" id="KW-1003">Cell membrane</keyword>
<comment type="subcellular location">
    <subcellularLocation>
        <location evidence="1">Cell membrane</location>
    </subcellularLocation>
</comment>
<feature type="signal peptide" evidence="8">
    <location>
        <begin position="1"/>
        <end position="27"/>
    </location>
</feature>
<evidence type="ECO:0000259" key="9">
    <source>
        <dbReference type="Pfam" id="PF13190"/>
    </source>
</evidence>
<dbReference type="AlphaFoldDB" id="I0H7H0"/>
<name>I0H7H0_ACTM4</name>
<evidence type="ECO:0000256" key="5">
    <source>
        <dbReference type="ARBA" id="ARBA00023136"/>
    </source>
</evidence>
<feature type="region of interest" description="Disordered" evidence="6">
    <location>
        <begin position="114"/>
        <end position="151"/>
    </location>
</feature>
<feature type="transmembrane region" description="Helical" evidence="7">
    <location>
        <begin position="86"/>
        <end position="107"/>
    </location>
</feature>
<dbReference type="eggNOG" id="COG0310">
    <property type="taxonomic scope" value="Bacteria"/>
</dbReference>
<keyword evidence="3 7" id="KW-0812">Transmembrane</keyword>